<evidence type="ECO:0000256" key="10">
    <source>
        <dbReference type="RuleBase" id="RU362075"/>
    </source>
</evidence>
<dbReference type="PANTHER" id="PTHR43734">
    <property type="entry name" value="PHYTOENE DESATURASE"/>
    <property type="match status" value="1"/>
</dbReference>
<comment type="caution">
    <text evidence="12">The sequence shown here is derived from an EMBL/GenBank/DDBJ whole genome shotgun (WGS) entry which is preliminary data.</text>
</comment>
<reference evidence="12 13" key="1">
    <citation type="submission" date="2024-09" db="EMBL/GenBank/DDBJ databases">
        <authorList>
            <person name="Sun Q."/>
            <person name="Mori K."/>
        </authorList>
    </citation>
    <scope>NUCLEOTIDE SEQUENCE [LARGE SCALE GENOMIC DNA]</scope>
    <source>
        <strain evidence="12 13">NCAIM B.02529</strain>
    </source>
</reference>
<accession>A0ABV6LIJ9</accession>
<dbReference type="InterPro" id="IPR036188">
    <property type="entry name" value="FAD/NAD-bd_sf"/>
</dbReference>
<evidence type="ECO:0000256" key="5">
    <source>
        <dbReference type="ARBA" id="ARBA00038194"/>
    </source>
</evidence>
<sequence length="489" mass="54929">MKDIIIVGGGLAGLTSSIYLASAGYNVTILEKNSHFGGKMMDVNVGSYHFDFGPNTITMPHVFQQVMEEAGLNSEDYFSFQQLETHTRNSFGDGFSFDLSSSHRYMLEQLKRLDPKGANSYKQFIQQITRLYSYSEQHFLHRTFESWQDYLSPKLASALMKVKPNISMHDFMKQYFENPKIIQALDRYATYIGSNPYVAPATFAMIAYLELVDGVYYVKGGNTNIAKGLTAAAEKLGVNLYPNTPVSKLVIKDKRVTGVTLHNNTTLEAEEVIMNGDLLKQYPELVEESARPHFTNKRADSYEPSISAFVILAGLNKQMDGLHHHHVFFTKNYEKEFKQLSDGYYPSSPTIYVCTSSKTDPPVSPDGDNCFILVNAPALTDNGITLDKEAYKQRVYDRLKAFGQDIQPHVVEEQVYTPEDIEEQFGSYKGSIYGPASNRKVDAFRRPYNKSQDLENLYFVGASTHPGGGSPMVVLSGKNVAHSIIEKDK</sequence>
<proteinExistence type="inferred from homology"/>
<evidence type="ECO:0000313" key="13">
    <source>
        <dbReference type="Proteomes" id="UP001589836"/>
    </source>
</evidence>
<evidence type="ECO:0000256" key="7">
    <source>
        <dbReference type="ARBA" id="ARBA00041900"/>
    </source>
</evidence>
<dbReference type="PANTHER" id="PTHR43734:SF7">
    <property type="entry name" value="4,4'-DIAPONEUROSPORENE OXYGENASE"/>
    <property type="match status" value="1"/>
</dbReference>
<dbReference type="InterPro" id="IPR002937">
    <property type="entry name" value="Amino_oxidase"/>
</dbReference>
<comment type="catalytic activity">
    <reaction evidence="9">
        <text>all-trans-4,4'-diaponeurosporene + 2 AH2 + 2 O2 = 4,4'-diaponeurosporenal + 2 A + 3 H2O</text>
        <dbReference type="Rhea" id="RHEA:56104"/>
        <dbReference type="ChEBI" id="CHEBI:13193"/>
        <dbReference type="ChEBI" id="CHEBI:15377"/>
        <dbReference type="ChEBI" id="CHEBI:15379"/>
        <dbReference type="ChEBI" id="CHEBI:17499"/>
        <dbReference type="ChEBI" id="CHEBI:62743"/>
        <dbReference type="ChEBI" id="CHEBI:79065"/>
    </reaction>
</comment>
<dbReference type="NCBIfam" id="TIGR02734">
    <property type="entry name" value="crtI_fam"/>
    <property type="match status" value="1"/>
</dbReference>
<evidence type="ECO:0000256" key="6">
    <source>
        <dbReference type="ARBA" id="ARBA00039159"/>
    </source>
</evidence>
<comment type="similarity">
    <text evidence="5">Belongs to the carotenoid/retinoid oxidoreductase family. CrtP subfamily.</text>
</comment>
<evidence type="ECO:0000256" key="1">
    <source>
        <dbReference type="ARBA" id="ARBA00001974"/>
    </source>
</evidence>
<dbReference type="Proteomes" id="UP001589836">
    <property type="component" value="Unassembled WGS sequence"/>
</dbReference>
<dbReference type="SUPFAM" id="SSF51905">
    <property type="entry name" value="FAD/NAD(P)-binding domain"/>
    <property type="match status" value="1"/>
</dbReference>
<feature type="domain" description="Amine oxidase" evidence="11">
    <location>
        <begin position="11"/>
        <end position="485"/>
    </location>
</feature>
<keyword evidence="2 10" id="KW-0125">Carotenoid biosynthesis</keyword>
<gene>
    <name evidence="12" type="ORF">ACFFGV_01170</name>
</gene>
<protein>
    <recommendedName>
        <fullName evidence="6">4,4'-diaponeurosporene oxygenase</fullName>
    </recommendedName>
    <alternativeName>
        <fullName evidence="7">4,4'-diaponeurosporene oxidase</fullName>
    </alternativeName>
    <alternativeName>
        <fullName evidence="8">Carotenoid oxidase</fullName>
    </alternativeName>
</protein>
<dbReference type="Pfam" id="PF01593">
    <property type="entry name" value="Amino_oxidase"/>
    <property type="match status" value="1"/>
</dbReference>
<evidence type="ECO:0000256" key="8">
    <source>
        <dbReference type="ARBA" id="ARBA00042619"/>
    </source>
</evidence>
<comment type="pathway">
    <text evidence="4">Carotenoid biosynthesis; staphyloxanthin biosynthesis; staphyloxanthin from farnesyl diphosphate: step 3/5.</text>
</comment>
<keyword evidence="13" id="KW-1185">Reference proteome</keyword>
<dbReference type="Gene3D" id="3.50.50.60">
    <property type="entry name" value="FAD/NAD(P)-binding domain"/>
    <property type="match status" value="2"/>
</dbReference>
<evidence type="ECO:0000256" key="2">
    <source>
        <dbReference type="ARBA" id="ARBA00022746"/>
    </source>
</evidence>
<evidence type="ECO:0000256" key="9">
    <source>
        <dbReference type="ARBA" id="ARBA00048532"/>
    </source>
</evidence>
<evidence type="ECO:0000256" key="4">
    <source>
        <dbReference type="ARBA" id="ARBA00037901"/>
    </source>
</evidence>
<evidence type="ECO:0000256" key="3">
    <source>
        <dbReference type="ARBA" id="ARBA00023002"/>
    </source>
</evidence>
<dbReference type="EMBL" id="JBHLTP010000002">
    <property type="protein sequence ID" value="MFC0522199.1"/>
    <property type="molecule type" value="Genomic_DNA"/>
</dbReference>
<comment type="cofactor">
    <cofactor evidence="1">
        <name>FAD</name>
        <dbReference type="ChEBI" id="CHEBI:57692"/>
    </cofactor>
</comment>
<name>A0ABV6LIJ9_9BACI</name>
<dbReference type="InterPro" id="IPR014105">
    <property type="entry name" value="Carotenoid/retinoid_OxRdtase"/>
</dbReference>
<keyword evidence="3 10" id="KW-0560">Oxidoreductase</keyword>
<organism evidence="12 13">
    <name type="scientific">Pontibacillus salicampi</name>
    <dbReference type="NCBI Taxonomy" id="1449801"/>
    <lineage>
        <taxon>Bacteria</taxon>
        <taxon>Bacillati</taxon>
        <taxon>Bacillota</taxon>
        <taxon>Bacilli</taxon>
        <taxon>Bacillales</taxon>
        <taxon>Bacillaceae</taxon>
        <taxon>Pontibacillus</taxon>
    </lineage>
</organism>
<dbReference type="RefSeq" id="WP_377344723.1">
    <property type="nucleotide sequence ID" value="NZ_JBHLTP010000002.1"/>
</dbReference>
<evidence type="ECO:0000313" key="12">
    <source>
        <dbReference type="EMBL" id="MFC0522199.1"/>
    </source>
</evidence>
<evidence type="ECO:0000259" key="11">
    <source>
        <dbReference type="Pfam" id="PF01593"/>
    </source>
</evidence>